<dbReference type="GO" id="GO:0016787">
    <property type="term" value="F:hydrolase activity"/>
    <property type="evidence" value="ECO:0007669"/>
    <property type="project" value="UniProtKB-KW"/>
</dbReference>
<dbReference type="Proteomes" id="UP000628079">
    <property type="component" value="Unassembled WGS sequence"/>
</dbReference>
<reference evidence="2" key="1">
    <citation type="journal article" date="2014" name="Int. J. Syst. Evol. Microbiol.">
        <title>Complete genome sequence of Corynebacterium casei LMG S-19264T (=DSM 44701T), isolated from a smear-ripened cheese.</title>
        <authorList>
            <consortium name="US DOE Joint Genome Institute (JGI-PGF)"/>
            <person name="Walter F."/>
            <person name="Albersmeier A."/>
            <person name="Kalinowski J."/>
            <person name="Ruckert C."/>
        </authorList>
    </citation>
    <scope>NUCLEOTIDE SEQUENCE</scope>
    <source>
        <strain evidence="2">CGMCC 1.10749</strain>
    </source>
</reference>
<reference evidence="2" key="2">
    <citation type="submission" date="2020-09" db="EMBL/GenBank/DDBJ databases">
        <authorList>
            <person name="Sun Q."/>
            <person name="Zhou Y."/>
        </authorList>
    </citation>
    <scope>NUCLEOTIDE SEQUENCE</scope>
    <source>
        <strain evidence="2">CGMCC 1.10749</strain>
    </source>
</reference>
<feature type="domain" description="Serine aminopeptidase S33" evidence="1">
    <location>
        <begin position="42"/>
        <end position="152"/>
    </location>
</feature>
<dbReference type="InterPro" id="IPR022742">
    <property type="entry name" value="Hydrolase_4"/>
</dbReference>
<dbReference type="SUPFAM" id="SSF53474">
    <property type="entry name" value="alpha/beta-Hydrolases"/>
    <property type="match status" value="1"/>
</dbReference>
<proteinExistence type="predicted"/>
<keyword evidence="2" id="KW-0378">Hydrolase</keyword>
<evidence type="ECO:0000259" key="1">
    <source>
        <dbReference type="Pfam" id="PF12146"/>
    </source>
</evidence>
<dbReference type="AlphaFoldDB" id="A0A8H9FUZ2"/>
<dbReference type="PIRSF" id="PIRSF037442">
    <property type="entry name" value="UCP037442_abhydr"/>
    <property type="match status" value="1"/>
</dbReference>
<sequence length="300" mass="31559">MATQWAPVPTAYGDLVDHVADLDLPGGGHTTVVGLDAGGSQDPVVLLLPALGVAAGYYGPFVAALAAERVAVLVADFPGQGASRPVASRRNDFGYAVVSDAVVGATVAVARSRHPGRPVAMLGHSFGGQVALVHLAADPSSADALVLVGSGSPHWRGYRRRLRLLAQTQLVGAVAAVRGHWPGHRLGFGGRQPRRLMREWARFARRGDLVVERGSERAEPDFGALDLPVLALTLDNDDLAPRGSVDGLVDKLTSARVEHRFVAREAGEHGPAIDHFVWARHPGDLAAEVAEWVRAAVSPG</sequence>
<organism evidence="2 3">
    <name type="scientific">Knoellia flava</name>
    <dbReference type="NCBI Taxonomy" id="913969"/>
    <lineage>
        <taxon>Bacteria</taxon>
        <taxon>Bacillati</taxon>
        <taxon>Actinomycetota</taxon>
        <taxon>Actinomycetes</taxon>
        <taxon>Micrococcales</taxon>
        <taxon>Intrasporangiaceae</taxon>
        <taxon>Knoellia</taxon>
    </lineage>
</organism>
<evidence type="ECO:0000313" key="2">
    <source>
        <dbReference type="EMBL" id="GGB79365.1"/>
    </source>
</evidence>
<dbReference type="EMBL" id="BMEA01000002">
    <property type="protein sequence ID" value="GGB79365.1"/>
    <property type="molecule type" value="Genomic_DNA"/>
</dbReference>
<comment type="caution">
    <text evidence="2">The sequence shown here is derived from an EMBL/GenBank/DDBJ whole genome shotgun (WGS) entry which is preliminary data.</text>
</comment>
<dbReference type="Gene3D" id="3.40.50.1820">
    <property type="entry name" value="alpha/beta hydrolase"/>
    <property type="match status" value="1"/>
</dbReference>
<dbReference type="Pfam" id="PF12146">
    <property type="entry name" value="Hydrolase_4"/>
    <property type="match status" value="1"/>
</dbReference>
<name>A0A8H9FUZ2_9MICO</name>
<accession>A0A8H9FUZ2</accession>
<dbReference type="InterPro" id="IPR029058">
    <property type="entry name" value="AB_hydrolase_fold"/>
</dbReference>
<dbReference type="InterPro" id="IPR017208">
    <property type="entry name" value="UCP037442_abhydr"/>
</dbReference>
<evidence type="ECO:0000313" key="3">
    <source>
        <dbReference type="Proteomes" id="UP000628079"/>
    </source>
</evidence>
<protein>
    <submittedName>
        <fullName evidence="2">Alpha/beta hydrolase</fullName>
    </submittedName>
</protein>
<gene>
    <name evidence="2" type="ORF">GCM10011314_18700</name>
</gene>